<sequence length="110" mass="12742">MNHVRAELVVSRPAIMRFSIVSLKNLSSLVLTPDFVSWISSVKKEVKRSTASSLSLTLKDNFPFSNSSRFIVIMFFINWSRIFQARLNIFSCPIPNRFCSFHRLSGRAWR</sequence>
<reference evidence="1" key="1">
    <citation type="journal article" date="2013" name="J. Plant Res.">
        <title>Effect of fungi and light on seed germination of three Opuntia species from semiarid lands of central Mexico.</title>
        <authorList>
            <person name="Delgado-Sanchez P."/>
            <person name="Jimenez-Bremont J.F."/>
            <person name="Guerrero-Gonzalez Mde L."/>
            <person name="Flores J."/>
        </authorList>
    </citation>
    <scope>NUCLEOTIDE SEQUENCE</scope>
    <source>
        <tissue evidence="1">Cladode</tissue>
    </source>
</reference>
<dbReference type="EMBL" id="GISG01234506">
    <property type="protein sequence ID" value="MBA4667165.1"/>
    <property type="molecule type" value="Transcribed_RNA"/>
</dbReference>
<evidence type="ECO:0000313" key="1">
    <source>
        <dbReference type="EMBL" id="MBA4667165.1"/>
    </source>
</evidence>
<dbReference type="AlphaFoldDB" id="A0A7C9EL17"/>
<accession>A0A7C9EL17</accession>
<protein>
    <submittedName>
        <fullName evidence="1">Uncharacterized protein</fullName>
    </submittedName>
</protein>
<proteinExistence type="predicted"/>
<name>A0A7C9EL17_OPUST</name>
<reference evidence="1" key="2">
    <citation type="submission" date="2020-07" db="EMBL/GenBank/DDBJ databases">
        <authorList>
            <person name="Vera ALvarez R."/>
            <person name="Arias-Moreno D.M."/>
            <person name="Jimenez-Jacinto V."/>
            <person name="Jimenez-Bremont J.F."/>
            <person name="Swaminathan K."/>
            <person name="Moose S.P."/>
            <person name="Guerrero-Gonzalez M.L."/>
            <person name="Marino-Ramirez L."/>
            <person name="Landsman D."/>
            <person name="Rodriguez-Kessler M."/>
            <person name="Delgado-Sanchez P."/>
        </authorList>
    </citation>
    <scope>NUCLEOTIDE SEQUENCE</scope>
    <source>
        <tissue evidence="1">Cladode</tissue>
    </source>
</reference>
<organism evidence="1">
    <name type="scientific">Opuntia streptacantha</name>
    <name type="common">Prickly pear cactus</name>
    <name type="synonym">Opuntia cardona</name>
    <dbReference type="NCBI Taxonomy" id="393608"/>
    <lineage>
        <taxon>Eukaryota</taxon>
        <taxon>Viridiplantae</taxon>
        <taxon>Streptophyta</taxon>
        <taxon>Embryophyta</taxon>
        <taxon>Tracheophyta</taxon>
        <taxon>Spermatophyta</taxon>
        <taxon>Magnoliopsida</taxon>
        <taxon>eudicotyledons</taxon>
        <taxon>Gunneridae</taxon>
        <taxon>Pentapetalae</taxon>
        <taxon>Caryophyllales</taxon>
        <taxon>Cactineae</taxon>
        <taxon>Cactaceae</taxon>
        <taxon>Opuntioideae</taxon>
        <taxon>Opuntia</taxon>
    </lineage>
</organism>